<dbReference type="Pfam" id="PF13419">
    <property type="entry name" value="HAD_2"/>
    <property type="match status" value="1"/>
</dbReference>
<gene>
    <name evidence="1" type="ORF">SPV1_07239</name>
</gene>
<dbReference type="HOGENOM" id="CLU_045011_19_2_0"/>
<keyword evidence="2" id="KW-1185">Reference proteome</keyword>
<accession>Q0F0A9</accession>
<evidence type="ECO:0000313" key="1">
    <source>
        <dbReference type="EMBL" id="EAU55119.1"/>
    </source>
</evidence>
<dbReference type="SFLD" id="SFLDG01129">
    <property type="entry name" value="C1.5:_HAD__Beta-PGM__Phosphata"/>
    <property type="match status" value="1"/>
</dbReference>
<dbReference type="InterPro" id="IPR041492">
    <property type="entry name" value="HAD_2"/>
</dbReference>
<dbReference type="InParanoid" id="Q0F0A9"/>
<dbReference type="STRING" id="314344.AL013_10645"/>
<dbReference type="NCBIfam" id="TIGR01549">
    <property type="entry name" value="HAD-SF-IA-v1"/>
    <property type="match status" value="1"/>
</dbReference>
<dbReference type="FunCoup" id="Q0F0A9">
    <property type="interactions" value="436"/>
</dbReference>
<dbReference type="GO" id="GO:0006281">
    <property type="term" value="P:DNA repair"/>
    <property type="evidence" value="ECO:0007669"/>
    <property type="project" value="TreeGrafter"/>
</dbReference>
<dbReference type="InterPro" id="IPR023214">
    <property type="entry name" value="HAD_sf"/>
</dbReference>
<dbReference type="NCBIfam" id="TIGR01662">
    <property type="entry name" value="HAD-SF-IIIA"/>
    <property type="match status" value="1"/>
</dbReference>
<dbReference type="InterPro" id="IPR036412">
    <property type="entry name" value="HAD-like_sf"/>
</dbReference>
<organism evidence="1 2">
    <name type="scientific">Mariprofundus ferrooxydans PV-1</name>
    <dbReference type="NCBI Taxonomy" id="314345"/>
    <lineage>
        <taxon>Bacteria</taxon>
        <taxon>Pseudomonadati</taxon>
        <taxon>Pseudomonadota</taxon>
        <taxon>Candidatius Mariprofundia</taxon>
        <taxon>Mariprofundales</taxon>
        <taxon>Mariprofundaceae</taxon>
        <taxon>Mariprofundus</taxon>
    </lineage>
</organism>
<dbReference type="SFLD" id="SFLDS00003">
    <property type="entry name" value="Haloacid_Dehalogenase"/>
    <property type="match status" value="1"/>
</dbReference>
<proteinExistence type="predicted"/>
<dbReference type="Gene3D" id="1.10.150.240">
    <property type="entry name" value="Putative phosphatase, domain 2"/>
    <property type="match status" value="1"/>
</dbReference>
<protein>
    <submittedName>
        <fullName evidence="1">Putative hydrolase</fullName>
    </submittedName>
</protein>
<dbReference type="Gene3D" id="3.40.50.1000">
    <property type="entry name" value="HAD superfamily/HAD-like"/>
    <property type="match status" value="1"/>
</dbReference>
<dbReference type="EMBL" id="AATS01000004">
    <property type="protein sequence ID" value="EAU55119.1"/>
    <property type="molecule type" value="Genomic_DNA"/>
</dbReference>
<evidence type="ECO:0000313" key="2">
    <source>
        <dbReference type="Proteomes" id="UP000005297"/>
    </source>
</evidence>
<dbReference type="InterPro" id="IPR050155">
    <property type="entry name" value="HAD-like_hydrolase_sf"/>
</dbReference>
<dbReference type="eggNOG" id="COG0546">
    <property type="taxonomic scope" value="Bacteria"/>
</dbReference>
<keyword evidence="1" id="KW-0378">Hydrolase</keyword>
<sequence>MTGSADSLILFDCDGTLTDSHGLIVQAMQHAFRDCGLKPPTATAVQQVTGLSLSLAIDTLTGAVSMHEAVAAAYRKHYHAGELSIKLYPGVRETLTELKERGYWLGIVTGKSKPGMMRVLEMFSLGDFFYVIRTADCTHSKPHPAMVLESMDEMGVDACRTHVIGDAVFDIQMACAAGVDSIGVSYGAATAEMLKTAGAGQVIHHFPELLDCFPARDL</sequence>
<reference evidence="1 2" key="1">
    <citation type="submission" date="2006-09" db="EMBL/GenBank/DDBJ databases">
        <authorList>
            <person name="Emerson D."/>
            <person name="Ferriera S."/>
            <person name="Johnson J."/>
            <person name="Kravitz S."/>
            <person name="Halpern A."/>
            <person name="Remington K."/>
            <person name="Beeson K."/>
            <person name="Tran B."/>
            <person name="Rogers Y.-H."/>
            <person name="Friedman R."/>
            <person name="Venter J.C."/>
        </authorList>
    </citation>
    <scope>NUCLEOTIDE SEQUENCE [LARGE SCALE GENOMIC DNA]</scope>
    <source>
        <strain evidence="1 2">PV-1</strain>
    </source>
</reference>
<dbReference type="OrthoDB" id="9782449at2"/>
<dbReference type="PANTHER" id="PTHR43434:SF24">
    <property type="entry name" value="HYDROLASE-RELATED"/>
    <property type="match status" value="1"/>
</dbReference>
<dbReference type="AlphaFoldDB" id="Q0F0A9"/>
<dbReference type="InterPro" id="IPR006549">
    <property type="entry name" value="HAD-SF_hydro_IIIA"/>
</dbReference>
<dbReference type="GO" id="GO:0005829">
    <property type="term" value="C:cytosol"/>
    <property type="evidence" value="ECO:0007669"/>
    <property type="project" value="TreeGrafter"/>
</dbReference>
<dbReference type="GO" id="GO:0008967">
    <property type="term" value="F:phosphoglycolate phosphatase activity"/>
    <property type="evidence" value="ECO:0007669"/>
    <property type="project" value="TreeGrafter"/>
</dbReference>
<dbReference type="SFLD" id="SFLDG01135">
    <property type="entry name" value="C1.5.6:_HAD__Beta-PGM__Phospha"/>
    <property type="match status" value="1"/>
</dbReference>
<dbReference type="RefSeq" id="WP_009851740.1">
    <property type="nucleotide sequence ID" value="NZ_DS022295.1"/>
</dbReference>
<dbReference type="NCBIfam" id="TIGR01509">
    <property type="entry name" value="HAD-SF-IA-v3"/>
    <property type="match status" value="1"/>
</dbReference>
<dbReference type="InterPro" id="IPR006439">
    <property type="entry name" value="HAD-SF_hydro_IA"/>
</dbReference>
<name>Q0F0A9_9PROT</name>
<dbReference type="PANTHER" id="PTHR43434">
    <property type="entry name" value="PHOSPHOGLYCOLATE PHOSPHATASE"/>
    <property type="match status" value="1"/>
</dbReference>
<dbReference type="SUPFAM" id="SSF56784">
    <property type="entry name" value="HAD-like"/>
    <property type="match status" value="1"/>
</dbReference>
<comment type="caution">
    <text evidence="1">The sequence shown here is derived from an EMBL/GenBank/DDBJ whole genome shotgun (WGS) entry which is preliminary data.</text>
</comment>
<dbReference type="Proteomes" id="UP000005297">
    <property type="component" value="Unassembled WGS sequence"/>
</dbReference>
<dbReference type="InterPro" id="IPR023198">
    <property type="entry name" value="PGP-like_dom2"/>
</dbReference>